<proteinExistence type="predicted"/>
<dbReference type="InterPro" id="IPR014044">
    <property type="entry name" value="CAP_dom"/>
</dbReference>
<evidence type="ECO:0000256" key="1">
    <source>
        <dbReference type="SAM" id="SignalP"/>
    </source>
</evidence>
<name>A0A1F7SH06_9BACT</name>
<dbReference type="Gene3D" id="3.40.33.10">
    <property type="entry name" value="CAP"/>
    <property type="match status" value="1"/>
</dbReference>
<comment type="caution">
    <text evidence="3">The sequence shown here is derived from an EMBL/GenBank/DDBJ whole genome shotgun (WGS) entry which is preliminary data.</text>
</comment>
<protein>
    <recommendedName>
        <fullName evidence="2">SCP domain-containing protein</fullName>
    </recommendedName>
</protein>
<dbReference type="Gene3D" id="2.60.40.10">
    <property type="entry name" value="Immunoglobulins"/>
    <property type="match status" value="1"/>
</dbReference>
<gene>
    <name evidence="3" type="ORF">A3G31_09260</name>
</gene>
<dbReference type="SUPFAM" id="SSF55797">
    <property type="entry name" value="PR-1-like"/>
    <property type="match status" value="1"/>
</dbReference>
<dbReference type="PANTHER" id="PTHR31157">
    <property type="entry name" value="SCP DOMAIN-CONTAINING PROTEIN"/>
    <property type="match status" value="1"/>
</dbReference>
<dbReference type="InterPro" id="IPR035940">
    <property type="entry name" value="CAP_sf"/>
</dbReference>
<feature type="chain" id="PRO_5009532374" description="SCP domain-containing protein" evidence="1">
    <location>
        <begin position="24"/>
        <end position="594"/>
    </location>
</feature>
<feature type="signal peptide" evidence="1">
    <location>
        <begin position="1"/>
        <end position="23"/>
    </location>
</feature>
<dbReference type="InterPro" id="IPR014756">
    <property type="entry name" value="Ig_E-set"/>
</dbReference>
<keyword evidence="1" id="KW-0732">Signal</keyword>
<dbReference type="CDD" id="cd05379">
    <property type="entry name" value="CAP_bacterial"/>
    <property type="match status" value="1"/>
</dbReference>
<dbReference type="STRING" id="1817883.A3G31_09260"/>
<evidence type="ECO:0000313" key="4">
    <source>
        <dbReference type="Proteomes" id="UP000178082"/>
    </source>
</evidence>
<dbReference type="SUPFAM" id="SSF81296">
    <property type="entry name" value="E set domains"/>
    <property type="match status" value="1"/>
</dbReference>
<sequence length="594" mass="65259">MKRKYFLNLLISVFLFSSLNAFALTPKPVITAFKPASVIQGSENQQVIIRGRGFIEGLTVSFKNDGITVNSAEVLSASRIKATITVSSTAKTGYVKVVIILPDTRKAVSKKFLVKKKPSEQPITFKIKNNETTLSWDSKGFAFARIDFVQGNKSIAKIVENSSLLTLSKELIYNFNTETWETDYTQFQDFVAGENLQINLSLSNSRNTDYQNIGSITAKALIHRFDTIESSQISLTSSFPDQVNKGGKINLSGKALADFRADVSIKLPSKFVENVRMTTSGTIKDEYFGPKLPKGSDFTLSYNFQDEGVYIIEINGYAGSASLNRPVYVGAGIPIVPLDNYFPKFDGSFDLATFRQEWLALINEERESVGLNAVTLDPILNKAGQGHTNDMKANNYFGHINPQGEGPQQRAEAEGIPEGGVVGENLSWGNSVLGMHVGLEESPAHEANILNPKWSRVGLGITLTDDGMLIGAQEFGAYPGDMPLAVDTFEDNGIILDNSLPTSYSKNETVLISGTVTKPGNRVVMFFIDESNPDNRIKFYADITDGKFTASVEFTSDQVGNYNVGMVIDSGQSYIYPIIVKKLAMPKLFPVRVY</sequence>
<feature type="domain" description="SCP" evidence="2">
    <location>
        <begin position="359"/>
        <end position="467"/>
    </location>
</feature>
<dbReference type="Proteomes" id="UP000178082">
    <property type="component" value="Unassembled WGS sequence"/>
</dbReference>
<dbReference type="InterPro" id="IPR013783">
    <property type="entry name" value="Ig-like_fold"/>
</dbReference>
<dbReference type="PANTHER" id="PTHR31157:SF1">
    <property type="entry name" value="SCP DOMAIN-CONTAINING PROTEIN"/>
    <property type="match status" value="1"/>
</dbReference>
<dbReference type="Pfam" id="PF00188">
    <property type="entry name" value="CAP"/>
    <property type="match status" value="1"/>
</dbReference>
<dbReference type="AlphaFoldDB" id="A0A1F7SH06"/>
<evidence type="ECO:0000313" key="3">
    <source>
        <dbReference type="EMBL" id="OGL53080.1"/>
    </source>
</evidence>
<dbReference type="EMBL" id="MGDI01000028">
    <property type="protein sequence ID" value="OGL53080.1"/>
    <property type="molecule type" value="Genomic_DNA"/>
</dbReference>
<reference evidence="3 4" key="1">
    <citation type="journal article" date="2016" name="Nat. Commun.">
        <title>Thousands of microbial genomes shed light on interconnected biogeochemical processes in an aquifer system.</title>
        <authorList>
            <person name="Anantharaman K."/>
            <person name="Brown C.T."/>
            <person name="Hug L.A."/>
            <person name="Sharon I."/>
            <person name="Castelle C.J."/>
            <person name="Probst A.J."/>
            <person name="Thomas B.C."/>
            <person name="Singh A."/>
            <person name="Wilkins M.J."/>
            <person name="Karaoz U."/>
            <person name="Brodie E.L."/>
            <person name="Williams K.H."/>
            <person name="Hubbard S.S."/>
            <person name="Banfield J.F."/>
        </authorList>
    </citation>
    <scope>NUCLEOTIDE SEQUENCE [LARGE SCALE GENOMIC DNA]</scope>
</reference>
<organism evidence="3 4">
    <name type="scientific">Candidatus Schekmanbacteria bacterium RIFCSPLOWO2_12_FULL_38_15</name>
    <dbReference type="NCBI Taxonomy" id="1817883"/>
    <lineage>
        <taxon>Bacteria</taxon>
        <taxon>Candidatus Schekmaniibacteriota</taxon>
    </lineage>
</organism>
<evidence type="ECO:0000259" key="2">
    <source>
        <dbReference type="Pfam" id="PF00188"/>
    </source>
</evidence>
<accession>A0A1F7SH06</accession>